<evidence type="ECO:0000313" key="15">
    <source>
        <dbReference type="RefSeq" id="XP_029647497.1"/>
    </source>
</evidence>
<comment type="catalytic activity">
    <reaction evidence="1">
        <text>AMP + diphosphate = 5-phospho-alpha-D-ribose 1-diphosphate + adenine</text>
        <dbReference type="Rhea" id="RHEA:16609"/>
        <dbReference type="ChEBI" id="CHEBI:16708"/>
        <dbReference type="ChEBI" id="CHEBI:33019"/>
        <dbReference type="ChEBI" id="CHEBI:58017"/>
        <dbReference type="ChEBI" id="CHEBI:456215"/>
        <dbReference type="EC" id="2.4.2.7"/>
    </reaction>
</comment>
<evidence type="ECO:0000256" key="9">
    <source>
        <dbReference type="ARBA" id="ARBA00022490"/>
    </source>
</evidence>
<dbReference type="RefSeq" id="XP_029647497.1">
    <property type="nucleotide sequence ID" value="XM_029791637.2"/>
</dbReference>
<dbReference type="UniPathway" id="UPA00588">
    <property type="reaction ID" value="UER00646"/>
</dbReference>
<comment type="subcellular location">
    <subcellularLocation>
        <location evidence="3">Cytoplasm</location>
    </subcellularLocation>
</comment>
<dbReference type="NCBIfam" id="NF002634">
    <property type="entry name" value="PRK02304.1-3"/>
    <property type="match status" value="1"/>
</dbReference>
<dbReference type="KEGG" id="osn:115221452"/>
<keyword evidence="9" id="KW-0963">Cytoplasm</keyword>
<dbReference type="PANTHER" id="PTHR32315">
    <property type="entry name" value="ADENINE PHOSPHORIBOSYLTRANSFERASE"/>
    <property type="match status" value="1"/>
</dbReference>
<dbReference type="CDD" id="cd06223">
    <property type="entry name" value="PRTases_typeI"/>
    <property type="match status" value="1"/>
</dbReference>
<dbReference type="RefSeq" id="XP_036366746.1">
    <property type="nucleotide sequence ID" value="XM_036510853.1"/>
</dbReference>
<dbReference type="Pfam" id="PF00156">
    <property type="entry name" value="Pribosyltran"/>
    <property type="match status" value="1"/>
</dbReference>
<reference evidence="15 16" key="1">
    <citation type="submission" date="2025-08" db="UniProtKB">
        <authorList>
            <consortium name="RefSeq"/>
        </authorList>
    </citation>
    <scope>IDENTIFICATION</scope>
</reference>
<evidence type="ECO:0000256" key="5">
    <source>
        <dbReference type="ARBA" id="ARBA00008391"/>
    </source>
</evidence>
<keyword evidence="10 15" id="KW-0328">Glycosyltransferase</keyword>
<dbReference type="InterPro" id="IPR050054">
    <property type="entry name" value="UPRTase/APRTase"/>
</dbReference>
<evidence type="ECO:0000313" key="18">
    <source>
        <dbReference type="RefSeq" id="XP_036366747.1"/>
    </source>
</evidence>
<dbReference type="EC" id="2.4.2.7" evidence="7"/>
<dbReference type="InterPro" id="IPR000836">
    <property type="entry name" value="PRTase_dom"/>
</dbReference>
<evidence type="ECO:0000256" key="6">
    <source>
        <dbReference type="ARBA" id="ARBA00011738"/>
    </source>
</evidence>
<dbReference type="GO" id="GO:0003999">
    <property type="term" value="F:adenine phosphoribosyltransferase activity"/>
    <property type="evidence" value="ECO:0007669"/>
    <property type="project" value="UniProtKB-EC"/>
</dbReference>
<evidence type="ECO:0000256" key="12">
    <source>
        <dbReference type="ARBA" id="ARBA00022726"/>
    </source>
</evidence>
<dbReference type="GO" id="GO:0005737">
    <property type="term" value="C:cytoplasm"/>
    <property type="evidence" value="ECO:0007669"/>
    <property type="project" value="UniProtKB-SubCell"/>
</dbReference>
<evidence type="ECO:0000256" key="10">
    <source>
        <dbReference type="ARBA" id="ARBA00022676"/>
    </source>
</evidence>
<keyword evidence="11" id="KW-0808">Transferase</keyword>
<evidence type="ECO:0000256" key="7">
    <source>
        <dbReference type="ARBA" id="ARBA00011893"/>
    </source>
</evidence>
<dbReference type="PANTHER" id="PTHR32315:SF3">
    <property type="entry name" value="ADENINE PHOSPHORIBOSYLTRANSFERASE"/>
    <property type="match status" value="1"/>
</dbReference>
<dbReference type="SUPFAM" id="SSF53271">
    <property type="entry name" value="PRTase-like"/>
    <property type="match status" value="1"/>
</dbReference>
<evidence type="ECO:0000256" key="4">
    <source>
        <dbReference type="ARBA" id="ARBA00004659"/>
    </source>
</evidence>
<comment type="pathway">
    <text evidence="4">Purine metabolism; AMP biosynthesis via salvage pathway; AMP from adenine: step 1/1.</text>
</comment>
<evidence type="ECO:0000256" key="3">
    <source>
        <dbReference type="ARBA" id="ARBA00004496"/>
    </source>
</evidence>
<dbReference type="GO" id="GO:0006168">
    <property type="term" value="P:adenine salvage"/>
    <property type="evidence" value="ECO:0007669"/>
    <property type="project" value="InterPro"/>
</dbReference>
<gene>
    <name evidence="15 16 17 18" type="primary">LOC115221452</name>
</gene>
<name>A0A6P7TBP4_9MOLL</name>
<dbReference type="GO" id="GO:0016208">
    <property type="term" value="F:AMP binding"/>
    <property type="evidence" value="ECO:0007669"/>
    <property type="project" value="TreeGrafter"/>
</dbReference>
<dbReference type="FunFam" id="3.40.50.2020:FF:000004">
    <property type="entry name" value="Adenine phosphoribosyltransferase"/>
    <property type="match status" value="1"/>
</dbReference>
<comment type="function">
    <text evidence="2">Catalyzes a salvage reaction resulting in the formation of AMP, that is energically less costly than de novo synthesis.</text>
</comment>
<evidence type="ECO:0000256" key="8">
    <source>
        <dbReference type="ARBA" id="ARBA00017366"/>
    </source>
</evidence>
<feature type="domain" description="Phosphoribosyltransferase" evidence="13">
    <location>
        <begin position="35"/>
        <end position="159"/>
    </location>
</feature>
<dbReference type="InterPro" id="IPR029057">
    <property type="entry name" value="PRTase-like"/>
</dbReference>
<dbReference type="Gene3D" id="3.40.50.2020">
    <property type="match status" value="1"/>
</dbReference>
<dbReference type="GO" id="GO:0002055">
    <property type="term" value="F:adenine binding"/>
    <property type="evidence" value="ECO:0007669"/>
    <property type="project" value="TreeGrafter"/>
</dbReference>
<dbReference type="RefSeq" id="XP_036366747.1">
    <property type="nucleotide sequence ID" value="XM_036510854.1"/>
</dbReference>
<dbReference type="GO" id="GO:0044209">
    <property type="term" value="P:AMP salvage"/>
    <property type="evidence" value="ECO:0007669"/>
    <property type="project" value="UniProtKB-UniPathway"/>
</dbReference>
<evidence type="ECO:0000256" key="1">
    <source>
        <dbReference type="ARBA" id="ARBA00000868"/>
    </source>
</evidence>
<organism evidence="14 15">
    <name type="scientific">Octopus sinensis</name>
    <name type="common">East Asian common octopus</name>
    <dbReference type="NCBI Taxonomy" id="2607531"/>
    <lineage>
        <taxon>Eukaryota</taxon>
        <taxon>Metazoa</taxon>
        <taxon>Spiralia</taxon>
        <taxon>Lophotrochozoa</taxon>
        <taxon>Mollusca</taxon>
        <taxon>Cephalopoda</taxon>
        <taxon>Coleoidea</taxon>
        <taxon>Octopodiformes</taxon>
        <taxon>Octopoda</taxon>
        <taxon>Incirrata</taxon>
        <taxon>Octopodidae</taxon>
        <taxon>Octopus</taxon>
    </lineage>
</organism>
<dbReference type="HAMAP" id="MF_00004">
    <property type="entry name" value="Aden_phosphoribosyltr"/>
    <property type="match status" value="1"/>
</dbReference>
<evidence type="ECO:0000256" key="11">
    <source>
        <dbReference type="ARBA" id="ARBA00022679"/>
    </source>
</evidence>
<evidence type="ECO:0000259" key="13">
    <source>
        <dbReference type="Pfam" id="PF00156"/>
    </source>
</evidence>
<sequence>METEEDERVVKIKEVLKYFPDFPKKGVNFCDVLPILQNPPVFKGLISKMVEIVKEHAPDVELIVGLEARGFLFGPLIANELNVGFVPIRKKGKLPGPTYSVNYKLEYGEDSFEVQTTAVKSGQKVVIVDDLLATGGTLEAAVKLMTREKAIVQMCLVVIKAKEFIGKLTDIQVPVNSIIEM</sequence>
<evidence type="ECO:0000256" key="2">
    <source>
        <dbReference type="ARBA" id="ARBA00003968"/>
    </source>
</evidence>
<keyword evidence="14" id="KW-1185">Reference proteome</keyword>
<dbReference type="GO" id="GO:0006166">
    <property type="term" value="P:purine ribonucleoside salvage"/>
    <property type="evidence" value="ECO:0007669"/>
    <property type="project" value="UniProtKB-KW"/>
</dbReference>
<dbReference type="AlphaFoldDB" id="A0A6P7TBP4"/>
<protein>
    <recommendedName>
        <fullName evidence="8">Adenine phosphoribosyltransferase</fullName>
        <ecNumber evidence="7">2.4.2.7</ecNumber>
    </recommendedName>
</protein>
<dbReference type="Proteomes" id="UP000515154">
    <property type="component" value="Linkage group LG18"/>
</dbReference>
<proteinExistence type="inferred from homology"/>
<keyword evidence="12" id="KW-0660">Purine salvage</keyword>
<comment type="similarity">
    <text evidence="5">Belongs to the purine/pyrimidine phosphoribosyltransferase family.</text>
</comment>
<dbReference type="RefSeq" id="XP_029647498.1">
    <property type="nucleotide sequence ID" value="XM_029791638.2"/>
</dbReference>
<comment type="subunit">
    <text evidence="6">Homodimer.</text>
</comment>
<accession>A0A6P7TBP4</accession>
<dbReference type="InterPro" id="IPR005764">
    <property type="entry name" value="Ade_phspho_trans"/>
</dbReference>
<dbReference type="NCBIfam" id="NF002636">
    <property type="entry name" value="PRK02304.1-5"/>
    <property type="match status" value="1"/>
</dbReference>
<evidence type="ECO:0000313" key="16">
    <source>
        <dbReference type="RefSeq" id="XP_029647498.1"/>
    </source>
</evidence>
<dbReference type="NCBIfam" id="TIGR01090">
    <property type="entry name" value="apt"/>
    <property type="match status" value="1"/>
</dbReference>
<evidence type="ECO:0000313" key="17">
    <source>
        <dbReference type="RefSeq" id="XP_036366746.1"/>
    </source>
</evidence>
<evidence type="ECO:0000313" key="14">
    <source>
        <dbReference type="Proteomes" id="UP000515154"/>
    </source>
</evidence>